<dbReference type="KEGG" id="dge:Dgeo_1512"/>
<proteinExistence type="inferred from homology"/>
<dbReference type="SUPFAM" id="SSF82607">
    <property type="entry name" value="YbaB-like"/>
    <property type="match status" value="1"/>
</dbReference>
<protein>
    <recommendedName>
        <fullName evidence="2">Nucleoid-associated protein Dgeo_1512</fullName>
    </recommendedName>
</protein>
<dbReference type="eggNOG" id="COG0718">
    <property type="taxonomic scope" value="Bacteria"/>
</dbReference>
<comment type="function">
    <text evidence="2">Binds to DNA and alters its conformation. May be involved in regulation of gene expression, nucleoid organization and DNA protection.</text>
</comment>
<dbReference type="GO" id="GO:0003677">
    <property type="term" value="F:DNA binding"/>
    <property type="evidence" value="ECO:0007669"/>
    <property type="project" value="UniProtKB-UniRule"/>
</dbReference>
<dbReference type="EMBL" id="CP000359">
    <property type="protein sequence ID" value="ABF45807.1"/>
    <property type="molecule type" value="Genomic_DNA"/>
</dbReference>
<evidence type="ECO:0000256" key="3">
    <source>
        <dbReference type="SAM" id="Coils"/>
    </source>
</evidence>
<dbReference type="InterPro" id="IPR036894">
    <property type="entry name" value="YbaB-like_sf"/>
</dbReference>
<feature type="coiled-coil region" evidence="3">
    <location>
        <begin position="78"/>
        <end position="105"/>
    </location>
</feature>
<evidence type="ECO:0000313" key="4">
    <source>
        <dbReference type="EMBL" id="ABF45807.1"/>
    </source>
</evidence>
<keyword evidence="2" id="KW-0963">Cytoplasm</keyword>
<sequence>MILLHHRLHLLRCRLQRGSTDQQEDCCGTSAAVSSTGKPLRAWKLFSRTRNTLHTLTRSTPHVPGPRPPVEWLPAMDMKKLMKQMQQAQVAAAKIQENLAAQTVEGTASGLVTVTMNGHGKVTGLKIKPEAVDPDDVEALEDLLLVALQDANAKAEALQQEATRGLGLPGF</sequence>
<evidence type="ECO:0000256" key="2">
    <source>
        <dbReference type="HAMAP-Rule" id="MF_00274"/>
    </source>
</evidence>
<keyword evidence="5" id="KW-1185">Reference proteome</keyword>
<gene>
    <name evidence="4" type="ordered locus">Dgeo_1512</name>
</gene>
<dbReference type="Gene3D" id="3.30.1310.10">
    <property type="entry name" value="Nucleoid-associated protein YbaB-like domain"/>
    <property type="match status" value="1"/>
</dbReference>
<organism evidence="4 5">
    <name type="scientific">Deinococcus geothermalis (strain DSM 11300 / CIP 105573 / AG-3a)</name>
    <dbReference type="NCBI Taxonomy" id="319795"/>
    <lineage>
        <taxon>Bacteria</taxon>
        <taxon>Thermotogati</taxon>
        <taxon>Deinococcota</taxon>
        <taxon>Deinococci</taxon>
        <taxon>Deinococcales</taxon>
        <taxon>Deinococcaceae</taxon>
        <taxon>Deinococcus</taxon>
    </lineage>
</organism>
<comment type="subunit">
    <text evidence="2">Homodimer.</text>
</comment>
<dbReference type="GO" id="GO:0005829">
    <property type="term" value="C:cytosol"/>
    <property type="evidence" value="ECO:0007669"/>
    <property type="project" value="TreeGrafter"/>
</dbReference>
<dbReference type="PANTHER" id="PTHR33449">
    <property type="entry name" value="NUCLEOID-ASSOCIATED PROTEIN YBAB"/>
    <property type="match status" value="1"/>
</dbReference>
<evidence type="ECO:0000313" key="5">
    <source>
        <dbReference type="Proteomes" id="UP000002431"/>
    </source>
</evidence>
<keyword evidence="1 2" id="KW-0238">DNA-binding</keyword>
<dbReference type="GO" id="GO:0043590">
    <property type="term" value="C:bacterial nucleoid"/>
    <property type="evidence" value="ECO:0007669"/>
    <property type="project" value="UniProtKB-UniRule"/>
</dbReference>
<dbReference type="STRING" id="319795.Dgeo_1512"/>
<dbReference type="AlphaFoldDB" id="Q1IY77"/>
<dbReference type="PANTHER" id="PTHR33449:SF1">
    <property type="entry name" value="NUCLEOID-ASSOCIATED PROTEIN YBAB"/>
    <property type="match status" value="1"/>
</dbReference>
<dbReference type="Pfam" id="PF02575">
    <property type="entry name" value="YbaB_DNA_bd"/>
    <property type="match status" value="1"/>
</dbReference>
<reference evidence="4" key="1">
    <citation type="submission" date="2006-04" db="EMBL/GenBank/DDBJ databases">
        <title>Complete sequence of chromosome of Deinococcus geothermalis DSM 11300.</title>
        <authorList>
            <consortium name="US DOE Joint Genome Institute"/>
            <person name="Copeland A."/>
            <person name="Lucas S."/>
            <person name="Lapidus A."/>
            <person name="Barry K."/>
            <person name="Detter J.C."/>
            <person name="Glavina del Rio T."/>
            <person name="Hammon N."/>
            <person name="Israni S."/>
            <person name="Dalin E."/>
            <person name="Tice H."/>
            <person name="Pitluck S."/>
            <person name="Brettin T."/>
            <person name="Bruce D."/>
            <person name="Han C."/>
            <person name="Tapia R."/>
            <person name="Saunders E."/>
            <person name="Gilna P."/>
            <person name="Schmutz J."/>
            <person name="Larimer F."/>
            <person name="Land M."/>
            <person name="Hauser L."/>
            <person name="Kyrpides N."/>
            <person name="Kim E."/>
            <person name="Daly M.J."/>
            <person name="Fredrickson J.K."/>
            <person name="Makarova K.S."/>
            <person name="Gaidamakova E.K."/>
            <person name="Zhai M."/>
            <person name="Richardson P."/>
        </authorList>
    </citation>
    <scope>NUCLEOTIDE SEQUENCE</scope>
    <source>
        <strain evidence="4">DSM 11300</strain>
    </source>
</reference>
<dbReference type="HAMAP" id="MF_00274">
    <property type="entry name" value="DNA_YbaB_EbfC"/>
    <property type="match status" value="1"/>
</dbReference>
<dbReference type="InterPro" id="IPR004401">
    <property type="entry name" value="YbaB/EbfC"/>
</dbReference>
<comment type="subcellular location">
    <subcellularLocation>
        <location evidence="2">Cytoplasm</location>
        <location evidence="2">Nucleoid</location>
    </subcellularLocation>
</comment>
<dbReference type="HOGENOM" id="CLU_1560430_0_0_0"/>
<dbReference type="Proteomes" id="UP000002431">
    <property type="component" value="Chromosome"/>
</dbReference>
<dbReference type="NCBIfam" id="TIGR00103">
    <property type="entry name" value="DNA_YbaB_EbfC"/>
    <property type="match status" value="1"/>
</dbReference>
<comment type="similarity">
    <text evidence="2">Belongs to the YbaB/EbfC family.</text>
</comment>
<accession>Q1IY77</accession>
<keyword evidence="3" id="KW-0175">Coiled coil</keyword>
<name>Q1IY77_DEIGD</name>
<evidence type="ECO:0000256" key="1">
    <source>
        <dbReference type="ARBA" id="ARBA00023125"/>
    </source>
</evidence>